<dbReference type="Gene3D" id="3.10.129.10">
    <property type="entry name" value="Hotdog Thioesterase"/>
    <property type="match status" value="1"/>
</dbReference>
<reference evidence="2 3" key="1">
    <citation type="submission" date="2024-03" db="EMBL/GenBank/DDBJ databases">
        <title>Human intestinal bacterial collection.</title>
        <authorList>
            <person name="Pauvert C."/>
            <person name="Hitch T.C.A."/>
            <person name="Clavel T."/>
        </authorList>
    </citation>
    <scope>NUCLEOTIDE SEQUENCE [LARGE SCALE GENOMIC DNA]</scope>
    <source>
        <strain evidence="2 3">CLA-AA-H192</strain>
    </source>
</reference>
<organism evidence="2 3">
    <name type="scientific">Faecousia intestinalis</name>
    <dbReference type="NCBI Taxonomy" id="3133167"/>
    <lineage>
        <taxon>Bacteria</taxon>
        <taxon>Bacillati</taxon>
        <taxon>Bacillota</taxon>
        <taxon>Clostridia</taxon>
        <taxon>Eubacteriales</taxon>
        <taxon>Oscillospiraceae</taxon>
        <taxon>Faecousia</taxon>
    </lineage>
</organism>
<dbReference type="RefSeq" id="WP_349135846.1">
    <property type="nucleotide sequence ID" value="NZ_JBBMFF010000216.1"/>
</dbReference>
<protein>
    <submittedName>
        <fullName evidence="2">Thioesterase family protein</fullName>
    </submittedName>
</protein>
<dbReference type="PANTHER" id="PTHR36934">
    <property type="entry name" value="BLR0278 PROTEIN"/>
    <property type="match status" value="1"/>
</dbReference>
<evidence type="ECO:0000259" key="1">
    <source>
        <dbReference type="Pfam" id="PF22636"/>
    </source>
</evidence>
<dbReference type="InterPro" id="IPR054485">
    <property type="entry name" value="FlK-like_dom"/>
</dbReference>
<sequence>MAIEIGLQGHSETLVEQEDTAKSVGSGDLLVYATPCMAALMEGAACESIAPYLAEGETSVGVSLQLFHTAATPVGMEVRAESVVTAVDGKKITFTVTAYDEAGEIGHAQHERVIVKAERFLEKTYDKL</sequence>
<accession>A0ABV1G6U2</accession>
<name>A0ABV1G6U2_9FIRM</name>
<feature type="domain" description="Fluoroacetyl-CoA-specific thioesterase-like" evidence="1">
    <location>
        <begin position="15"/>
        <end position="118"/>
    </location>
</feature>
<dbReference type="EMBL" id="JBBMFF010000216">
    <property type="protein sequence ID" value="MEQ2511136.1"/>
    <property type="molecule type" value="Genomic_DNA"/>
</dbReference>
<evidence type="ECO:0000313" key="2">
    <source>
        <dbReference type="EMBL" id="MEQ2511136.1"/>
    </source>
</evidence>
<dbReference type="PIRSF" id="PIRSF014972">
    <property type="entry name" value="FlK"/>
    <property type="match status" value="1"/>
</dbReference>
<dbReference type="InterPro" id="IPR029069">
    <property type="entry name" value="HotDog_dom_sf"/>
</dbReference>
<gene>
    <name evidence="2" type="ORF">WMO66_07745</name>
</gene>
<dbReference type="PANTHER" id="PTHR36934:SF1">
    <property type="entry name" value="THIOESTERASE DOMAIN-CONTAINING PROTEIN"/>
    <property type="match status" value="1"/>
</dbReference>
<dbReference type="InterPro" id="IPR025540">
    <property type="entry name" value="FlK"/>
</dbReference>
<keyword evidence="3" id="KW-1185">Reference proteome</keyword>
<comment type="caution">
    <text evidence="2">The sequence shown here is derived from an EMBL/GenBank/DDBJ whole genome shotgun (WGS) entry which is preliminary data.</text>
</comment>
<evidence type="ECO:0000313" key="3">
    <source>
        <dbReference type="Proteomes" id="UP001491552"/>
    </source>
</evidence>
<proteinExistence type="predicted"/>
<dbReference type="SUPFAM" id="SSF54637">
    <property type="entry name" value="Thioesterase/thiol ester dehydrase-isomerase"/>
    <property type="match status" value="1"/>
</dbReference>
<dbReference type="Proteomes" id="UP001491552">
    <property type="component" value="Unassembled WGS sequence"/>
</dbReference>
<dbReference type="Pfam" id="PF22636">
    <property type="entry name" value="FlK"/>
    <property type="match status" value="1"/>
</dbReference>